<feature type="transmembrane region" description="Helical" evidence="1">
    <location>
        <begin position="222"/>
        <end position="238"/>
    </location>
</feature>
<dbReference type="InterPro" id="IPR007163">
    <property type="entry name" value="VCA0040-like"/>
</dbReference>
<dbReference type="PANTHER" id="PTHR37308">
    <property type="entry name" value="INTEGRAL MEMBRANE PROTEIN"/>
    <property type="match status" value="1"/>
</dbReference>
<feature type="transmembrane region" description="Helical" evidence="1">
    <location>
        <begin position="64"/>
        <end position="83"/>
    </location>
</feature>
<keyword evidence="1" id="KW-1133">Transmembrane helix</keyword>
<reference evidence="3" key="1">
    <citation type="submission" date="2015-10" db="EMBL/GenBank/DDBJ databases">
        <title>Metagenome-Assembled Genomes uncover a global brackish microbiome.</title>
        <authorList>
            <person name="Hugerth L.W."/>
            <person name="Larsson J."/>
            <person name="Alneberg J."/>
            <person name="Lindh M.V."/>
            <person name="Legrand C."/>
            <person name="Pinhassi J."/>
            <person name="Andersson A."/>
        </authorList>
    </citation>
    <scope>NUCLEOTIDE SEQUENCE [LARGE SCALE GENOMIC DNA]</scope>
</reference>
<accession>A0A0R2PUG5</accession>
<organism evidence="2 3">
    <name type="scientific">SAR86 cluster bacterium BACL1 MAG-120920-bin57</name>
    <dbReference type="NCBI Taxonomy" id="1655571"/>
    <lineage>
        <taxon>Bacteria</taxon>
        <taxon>Pseudomonadati</taxon>
        <taxon>Pseudomonadota</taxon>
        <taxon>Gammaproteobacteria</taxon>
        <taxon>SAR86 cluster</taxon>
    </lineage>
</organism>
<gene>
    <name evidence="2" type="ORF">ABR63_03165</name>
</gene>
<proteinExistence type="predicted"/>
<feature type="transmembrane region" description="Helical" evidence="1">
    <location>
        <begin position="149"/>
        <end position="182"/>
    </location>
</feature>
<evidence type="ECO:0000256" key="1">
    <source>
        <dbReference type="SAM" id="Phobius"/>
    </source>
</evidence>
<keyword evidence="1" id="KW-0812">Transmembrane</keyword>
<dbReference type="AlphaFoldDB" id="A0A0R2PUG5"/>
<name>A0A0R2PUG5_9GAMM</name>
<dbReference type="PANTHER" id="PTHR37308:SF1">
    <property type="entry name" value="POLYPRENYL-PHOSPHATE TRANSPORTER"/>
    <property type="match status" value="1"/>
</dbReference>
<dbReference type="EMBL" id="LIAV01000001">
    <property type="protein sequence ID" value="KRO41436.1"/>
    <property type="molecule type" value="Genomic_DNA"/>
</dbReference>
<protein>
    <recommendedName>
        <fullName evidence="4">DUF368 domain-containing protein</fullName>
    </recommendedName>
</protein>
<keyword evidence="1" id="KW-0472">Membrane</keyword>
<dbReference type="Pfam" id="PF04018">
    <property type="entry name" value="VCA0040-like"/>
    <property type="match status" value="1"/>
</dbReference>
<feature type="transmembrane region" description="Helical" evidence="1">
    <location>
        <begin position="12"/>
        <end position="34"/>
    </location>
</feature>
<feature type="transmembrane region" description="Helical" evidence="1">
    <location>
        <begin position="194"/>
        <end position="216"/>
    </location>
</feature>
<feature type="transmembrane region" description="Helical" evidence="1">
    <location>
        <begin position="95"/>
        <end position="113"/>
    </location>
</feature>
<dbReference type="Proteomes" id="UP000050874">
    <property type="component" value="Unassembled WGS sequence"/>
</dbReference>
<evidence type="ECO:0000313" key="2">
    <source>
        <dbReference type="EMBL" id="KRO41436.1"/>
    </source>
</evidence>
<comment type="caution">
    <text evidence="2">The sequence shown here is derived from an EMBL/GenBank/DDBJ whole genome shotgun (WGS) entry which is preliminary data.</text>
</comment>
<evidence type="ECO:0008006" key="4">
    <source>
        <dbReference type="Google" id="ProtNLM"/>
    </source>
</evidence>
<evidence type="ECO:0000313" key="3">
    <source>
        <dbReference type="Proteomes" id="UP000050874"/>
    </source>
</evidence>
<sequence>MLQIKYACAGFLMGIAELIPGISGSTIAVIFNIYKNLMSILTELKWSNASFNLGKLTRVFQLRLFAPLIFSMFLSILLFSKGIDYLLTNYEQPFFLLLGWLMMLLSIQVGNFFTAIISKPTLLIFLIGGVFLGFLLSNLGVDSANAHPLYLFISGIIAFAFFLIPGISGSAMLIALGVYGAVIKGISNFDFETLIPFGAGCFTSLVLLPRLILAIYKAYEDQMLLIFSGLIFCSGYFLI</sequence>
<feature type="transmembrane region" description="Helical" evidence="1">
    <location>
        <begin position="120"/>
        <end position="137"/>
    </location>
</feature>